<evidence type="ECO:0000256" key="4">
    <source>
        <dbReference type="ARBA" id="ARBA00022840"/>
    </source>
</evidence>
<sequence length="135" mass="15509">MWNRAGTSMLFRSVVRAGVSIDFVHIRTCHNHCIASKKWTKPDGYDTGIKVFNSLTKQKEPLILAKEKIATWYSCGPTVYDHAHLGHACSYVRFDILQRILTRLFGITVIHAMVITDIDDKIIKRSWEENISPTY</sequence>
<evidence type="ECO:0000256" key="1">
    <source>
        <dbReference type="ARBA" id="ARBA00005594"/>
    </source>
</evidence>
<accession>A0AAW0NAV0</accession>
<comment type="caution">
    <text evidence="6">The sequence shown here is derived from an EMBL/GenBank/DDBJ whole genome shotgun (WGS) entry which is preliminary data.</text>
</comment>
<keyword evidence="3" id="KW-0547">Nucleotide-binding</keyword>
<dbReference type="GO" id="GO:0005524">
    <property type="term" value="F:ATP binding"/>
    <property type="evidence" value="ECO:0007669"/>
    <property type="project" value="UniProtKB-KW"/>
</dbReference>
<reference evidence="7" key="1">
    <citation type="submission" date="2024-04" db="EMBL/GenBank/DDBJ databases">
        <title>Salinicola lusitanus LLJ914,a marine bacterium isolated from the Okinawa Trough.</title>
        <authorList>
            <person name="Li J."/>
        </authorList>
    </citation>
    <scope>NUCLEOTIDE SEQUENCE [LARGE SCALE GENOMIC DNA]</scope>
</reference>
<proteinExistence type="inferred from homology"/>
<dbReference type="InterPro" id="IPR014729">
    <property type="entry name" value="Rossmann-like_a/b/a_fold"/>
</dbReference>
<organism evidence="6 7">
    <name type="scientific">Mugilogobius chulae</name>
    <name type="common">yellowstripe goby</name>
    <dbReference type="NCBI Taxonomy" id="88201"/>
    <lineage>
        <taxon>Eukaryota</taxon>
        <taxon>Metazoa</taxon>
        <taxon>Chordata</taxon>
        <taxon>Craniata</taxon>
        <taxon>Vertebrata</taxon>
        <taxon>Euteleostomi</taxon>
        <taxon>Actinopterygii</taxon>
        <taxon>Neopterygii</taxon>
        <taxon>Teleostei</taxon>
        <taxon>Neoteleostei</taxon>
        <taxon>Acanthomorphata</taxon>
        <taxon>Gobiaria</taxon>
        <taxon>Gobiiformes</taxon>
        <taxon>Gobioidei</taxon>
        <taxon>Gobiidae</taxon>
        <taxon>Gobionellinae</taxon>
        <taxon>Mugilogobius</taxon>
    </lineage>
</organism>
<protein>
    <recommendedName>
        <fullName evidence="5">tRNA synthetases class I catalytic domain-containing protein</fullName>
    </recommendedName>
</protein>
<dbReference type="Pfam" id="PF01406">
    <property type="entry name" value="tRNA-synt_1e"/>
    <property type="match status" value="1"/>
</dbReference>
<dbReference type="Proteomes" id="UP001460270">
    <property type="component" value="Unassembled WGS sequence"/>
</dbReference>
<keyword evidence="2" id="KW-0436">Ligase</keyword>
<keyword evidence="4" id="KW-0067">ATP-binding</keyword>
<feature type="domain" description="tRNA synthetases class I catalytic" evidence="5">
    <location>
        <begin position="66"/>
        <end position="131"/>
    </location>
</feature>
<dbReference type="GO" id="GO:0006423">
    <property type="term" value="P:cysteinyl-tRNA aminoacylation"/>
    <property type="evidence" value="ECO:0007669"/>
    <property type="project" value="TreeGrafter"/>
</dbReference>
<name>A0AAW0NAV0_9GOBI</name>
<evidence type="ECO:0000313" key="7">
    <source>
        <dbReference type="Proteomes" id="UP001460270"/>
    </source>
</evidence>
<dbReference type="PANTHER" id="PTHR10890:SF27">
    <property type="entry name" value="CYSTEINE--TRNA LIGASE, MITOCHONDRIAL-RELATED"/>
    <property type="match status" value="1"/>
</dbReference>
<dbReference type="InterPro" id="IPR032678">
    <property type="entry name" value="tRNA-synt_1_cat_dom"/>
</dbReference>
<dbReference type="Gene3D" id="3.40.50.620">
    <property type="entry name" value="HUPs"/>
    <property type="match status" value="1"/>
</dbReference>
<dbReference type="EMBL" id="JBBPFD010000016">
    <property type="protein sequence ID" value="KAK7893568.1"/>
    <property type="molecule type" value="Genomic_DNA"/>
</dbReference>
<dbReference type="SUPFAM" id="SSF52374">
    <property type="entry name" value="Nucleotidylyl transferase"/>
    <property type="match status" value="1"/>
</dbReference>
<evidence type="ECO:0000256" key="3">
    <source>
        <dbReference type="ARBA" id="ARBA00022741"/>
    </source>
</evidence>
<dbReference type="AlphaFoldDB" id="A0AAW0NAV0"/>
<comment type="similarity">
    <text evidence="1">Belongs to the class-I aminoacyl-tRNA synthetase family.</text>
</comment>
<dbReference type="GO" id="GO:0005737">
    <property type="term" value="C:cytoplasm"/>
    <property type="evidence" value="ECO:0007669"/>
    <property type="project" value="TreeGrafter"/>
</dbReference>
<keyword evidence="7" id="KW-1185">Reference proteome</keyword>
<dbReference type="PANTHER" id="PTHR10890">
    <property type="entry name" value="CYSTEINYL-TRNA SYNTHETASE"/>
    <property type="match status" value="1"/>
</dbReference>
<evidence type="ECO:0000256" key="2">
    <source>
        <dbReference type="ARBA" id="ARBA00022598"/>
    </source>
</evidence>
<gene>
    <name evidence="6" type="ORF">WMY93_022720</name>
</gene>
<evidence type="ECO:0000313" key="6">
    <source>
        <dbReference type="EMBL" id="KAK7893568.1"/>
    </source>
</evidence>
<dbReference type="InterPro" id="IPR024909">
    <property type="entry name" value="Cys-tRNA/MSH_ligase"/>
</dbReference>
<dbReference type="GO" id="GO:0004817">
    <property type="term" value="F:cysteine-tRNA ligase activity"/>
    <property type="evidence" value="ECO:0007669"/>
    <property type="project" value="TreeGrafter"/>
</dbReference>
<evidence type="ECO:0000259" key="5">
    <source>
        <dbReference type="Pfam" id="PF01406"/>
    </source>
</evidence>